<dbReference type="GO" id="GO:0019441">
    <property type="term" value="P:L-tryptophan catabolic process to kynurenine"/>
    <property type="evidence" value="ECO:0007669"/>
    <property type="project" value="UniProtKB-UniRule"/>
</dbReference>
<dbReference type="GO" id="GO:0033754">
    <property type="term" value="F:indoleamine 2,3-dioxygenase activity"/>
    <property type="evidence" value="ECO:0007669"/>
    <property type="project" value="UniProtKB-EC"/>
</dbReference>
<evidence type="ECO:0000313" key="8">
    <source>
        <dbReference type="Proteomes" id="UP000326924"/>
    </source>
</evidence>
<keyword evidence="2 4" id="KW-0479">Metal-binding</keyword>
<gene>
    <name evidence="7" type="ORF">FN846DRAFT_995288</name>
</gene>
<sequence>MIPPLPNIADYQISVENGFLPAEPPLDRLPDPYYKPWEDLAANLRSLLASKEIRLAVDELPLLSTSRLCTEAEWRRAYVMLGFITNSYIWGLEKAKDMSQRLPKCVSIPFLEISEHLEVPPVVTYAACCLWNFQPIYPAGPIDMLENLTTLITFTGTMDESWFYLVSVAIEARGAPTIQLIIEAMKAARRGDSLTVSECLTAFAERIMDLRELLGRMTEHCTPRAFYFQIRPFLAGSKNMQAAGLPHGVIFEDGSGKEEYRQYAGGSNAQSSLIQFFDIALGVQHRPTGIKKDPPAANSDGHAPKPGHNFIEEMRSYMPGPHRRFLEHLTTVANIRSYVEAHQESTVLATAYDECLRALSSFRDKHLQVVSRYIVIMSQESKRKWLAAAAAAATDTAKEMAIQTSDTPTNFLGLAKGEAAKKGLKGTGGTALMPFLKQSRDETMEPATGVWSKTTSKLQSYQARSRGVTPSSTPGSTPRSSSPVNYAVRSCKVNDFDDAPASRNGVGLAGNWDIDWESGDDVGGICHY</sequence>
<dbReference type="InterPro" id="IPR037217">
    <property type="entry name" value="Trp/Indoleamine_2_3_dOase-like"/>
</dbReference>
<keyword evidence="8" id="KW-1185">Reference proteome</keyword>
<dbReference type="PROSITE" id="PS00876">
    <property type="entry name" value="IDO_1"/>
    <property type="match status" value="1"/>
</dbReference>
<comment type="similarity">
    <text evidence="1 5">Belongs to the indoleamine 2,3-dioxygenase family.</text>
</comment>
<dbReference type="GO" id="GO:0005737">
    <property type="term" value="C:cytoplasm"/>
    <property type="evidence" value="ECO:0007669"/>
    <property type="project" value="TreeGrafter"/>
</dbReference>
<feature type="binding site" description="proximal binding residue" evidence="4">
    <location>
        <position position="366"/>
    </location>
    <ligand>
        <name>heme b</name>
        <dbReference type="ChEBI" id="CHEBI:60344"/>
    </ligand>
    <ligandPart>
        <name>Fe</name>
        <dbReference type="ChEBI" id="CHEBI:18248"/>
    </ligandPart>
</feature>
<dbReference type="GO" id="GO:0046872">
    <property type="term" value="F:metal ion binding"/>
    <property type="evidence" value="ECO:0007669"/>
    <property type="project" value="UniProtKB-UniRule"/>
</dbReference>
<protein>
    <recommendedName>
        <fullName evidence="5">Indoleamine 2,3-dioxygenase</fullName>
        <ecNumber evidence="5">1.13.11.52</ecNumber>
    </recommendedName>
</protein>
<dbReference type="PANTHER" id="PTHR28657">
    <property type="entry name" value="INDOLEAMINE 2,3-DIOXYGENASE"/>
    <property type="match status" value="1"/>
</dbReference>
<dbReference type="AlphaFoldDB" id="A0A5J5F6L5"/>
<evidence type="ECO:0000256" key="3">
    <source>
        <dbReference type="ARBA" id="ARBA00023004"/>
    </source>
</evidence>
<dbReference type="EC" id="1.13.11.52" evidence="5"/>
<organism evidence="7 8">
    <name type="scientific">Sphaerosporella brunnea</name>
    <dbReference type="NCBI Taxonomy" id="1250544"/>
    <lineage>
        <taxon>Eukaryota</taxon>
        <taxon>Fungi</taxon>
        <taxon>Dikarya</taxon>
        <taxon>Ascomycota</taxon>
        <taxon>Pezizomycotina</taxon>
        <taxon>Pezizomycetes</taxon>
        <taxon>Pezizales</taxon>
        <taxon>Pyronemataceae</taxon>
        <taxon>Sphaerosporella</taxon>
    </lineage>
</organism>
<feature type="compositionally biased region" description="Polar residues" evidence="6">
    <location>
        <begin position="451"/>
        <end position="463"/>
    </location>
</feature>
<evidence type="ECO:0000256" key="1">
    <source>
        <dbReference type="ARBA" id="ARBA00007119"/>
    </source>
</evidence>
<dbReference type="Pfam" id="PF01231">
    <property type="entry name" value="IDO"/>
    <property type="match status" value="1"/>
</dbReference>
<proteinExistence type="inferred from homology"/>
<dbReference type="GO" id="GO:0034354">
    <property type="term" value="P:'de novo' NAD+ biosynthetic process from L-tryptophan"/>
    <property type="evidence" value="ECO:0007669"/>
    <property type="project" value="TreeGrafter"/>
</dbReference>
<evidence type="ECO:0000313" key="7">
    <source>
        <dbReference type="EMBL" id="KAA8912486.1"/>
    </source>
</evidence>
<reference evidence="7 8" key="1">
    <citation type="submission" date="2019-09" db="EMBL/GenBank/DDBJ databases">
        <title>Draft genome of the ectomycorrhizal ascomycete Sphaerosporella brunnea.</title>
        <authorList>
            <consortium name="DOE Joint Genome Institute"/>
            <person name="Benucci G.M."/>
            <person name="Marozzi G."/>
            <person name="Antonielli L."/>
            <person name="Sanchez S."/>
            <person name="Marco P."/>
            <person name="Wang X."/>
            <person name="Falini L.B."/>
            <person name="Barry K."/>
            <person name="Haridas S."/>
            <person name="Lipzen A."/>
            <person name="Labutti K."/>
            <person name="Grigoriev I.V."/>
            <person name="Murat C."/>
            <person name="Martin F."/>
            <person name="Albertini E."/>
            <person name="Donnini D."/>
            <person name="Bonito G."/>
        </authorList>
    </citation>
    <scope>NUCLEOTIDE SEQUENCE [LARGE SCALE GENOMIC DNA]</scope>
    <source>
        <strain evidence="7 8">Sb_GMNB300</strain>
    </source>
</reference>
<comment type="caution">
    <text evidence="7">The sequence shown here is derived from an EMBL/GenBank/DDBJ whole genome shotgun (WGS) entry which is preliminary data.</text>
</comment>
<dbReference type="Gene3D" id="1.20.58.480">
    <property type="match status" value="1"/>
</dbReference>
<keyword evidence="3 4" id="KW-0408">Iron</keyword>
<evidence type="ECO:0000256" key="5">
    <source>
        <dbReference type="RuleBase" id="RU369119"/>
    </source>
</evidence>
<keyword evidence="4 5" id="KW-0349">Heme</keyword>
<comment type="function">
    <text evidence="5">Produces N-formyl-kynurenine through the oxidation of tryptophan.</text>
</comment>
<dbReference type="OrthoDB" id="540174at2759"/>
<dbReference type="InterPro" id="IPR000898">
    <property type="entry name" value="Indolamine_dOase"/>
</dbReference>
<evidence type="ECO:0000256" key="6">
    <source>
        <dbReference type="SAM" id="MobiDB-lite"/>
    </source>
</evidence>
<dbReference type="InParanoid" id="A0A5J5F6L5"/>
<accession>A0A5J5F6L5</accession>
<evidence type="ECO:0000256" key="2">
    <source>
        <dbReference type="ARBA" id="ARBA00022723"/>
    </source>
</evidence>
<feature type="region of interest" description="Disordered" evidence="6">
    <location>
        <begin position="443"/>
        <end position="484"/>
    </location>
</feature>
<dbReference type="FunFam" id="1.20.58.480:FF:000004">
    <property type="entry name" value="Indoleamine 2,3-dioxygenase subfamily"/>
    <property type="match status" value="1"/>
</dbReference>
<evidence type="ECO:0000256" key="4">
    <source>
        <dbReference type="PIRSR" id="PIRSR600898-1"/>
    </source>
</evidence>
<dbReference type="SUPFAM" id="SSF140959">
    <property type="entry name" value="Indolic compounds 2,3-dioxygenase-like"/>
    <property type="match status" value="1"/>
</dbReference>
<feature type="compositionally biased region" description="Low complexity" evidence="6">
    <location>
        <begin position="465"/>
        <end position="484"/>
    </location>
</feature>
<name>A0A5J5F6L5_9PEZI</name>
<comment type="catalytic activity">
    <reaction evidence="5">
        <text>L-tryptophan + O2 = N-formyl-L-kynurenine</text>
        <dbReference type="Rhea" id="RHEA:24536"/>
        <dbReference type="ChEBI" id="CHEBI:15379"/>
        <dbReference type="ChEBI" id="CHEBI:57912"/>
        <dbReference type="ChEBI" id="CHEBI:58629"/>
    </reaction>
</comment>
<dbReference type="FunCoup" id="A0A5J5F6L5">
    <property type="interactions" value="122"/>
</dbReference>
<keyword evidence="5 7" id="KW-0223">Dioxygenase</keyword>
<dbReference type="PANTHER" id="PTHR28657:SF5">
    <property type="entry name" value="INDOLEAMINE 2,3-DIOXYGENASE"/>
    <property type="match status" value="1"/>
</dbReference>
<keyword evidence="5" id="KW-0560">Oxidoreductase</keyword>
<dbReference type="GO" id="GO:0020037">
    <property type="term" value="F:heme binding"/>
    <property type="evidence" value="ECO:0007669"/>
    <property type="project" value="UniProtKB-UniRule"/>
</dbReference>
<dbReference type="Proteomes" id="UP000326924">
    <property type="component" value="Unassembled WGS sequence"/>
</dbReference>
<dbReference type="EMBL" id="VXIS01000024">
    <property type="protein sequence ID" value="KAA8912486.1"/>
    <property type="molecule type" value="Genomic_DNA"/>
</dbReference>